<dbReference type="InterPro" id="IPR042221">
    <property type="entry name" value="Leu/Phe-tRNA_Trfase_N"/>
</dbReference>
<keyword evidence="17" id="KW-1185">Reference proteome</keyword>
<evidence type="ECO:0000256" key="1">
    <source>
        <dbReference type="ARBA" id="ARBA00004496"/>
    </source>
</evidence>
<dbReference type="Gene3D" id="3.40.630.70">
    <property type="entry name" value="Leucyl/phenylalanyl-tRNA-protein transferase, C-terminal domain"/>
    <property type="match status" value="1"/>
</dbReference>
<evidence type="ECO:0000256" key="13">
    <source>
        <dbReference type="ARBA" id="ARBA00077165"/>
    </source>
</evidence>
<evidence type="ECO:0000313" key="17">
    <source>
        <dbReference type="Proteomes" id="UP000005019"/>
    </source>
</evidence>
<evidence type="ECO:0000256" key="12">
    <source>
        <dbReference type="ARBA" id="ARBA00077136"/>
    </source>
</evidence>
<keyword evidence="2 15" id="KW-0963">Cytoplasm</keyword>
<dbReference type="RefSeq" id="WP_008060029.1">
    <property type="nucleotide sequence ID" value="NZ_AFHG01000036.1"/>
</dbReference>
<evidence type="ECO:0000256" key="11">
    <source>
        <dbReference type="ARBA" id="ARBA00074372"/>
    </source>
</evidence>
<evidence type="ECO:0000256" key="10">
    <source>
        <dbReference type="ARBA" id="ARBA00066767"/>
    </source>
</evidence>
<dbReference type="FunFam" id="3.30.70.3550:FF:000001">
    <property type="entry name" value="Leucyl/phenylalanyl-tRNA--protein transferase"/>
    <property type="match status" value="1"/>
</dbReference>
<dbReference type="InterPro" id="IPR042203">
    <property type="entry name" value="Leu/Phe-tRNA_Trfase_C"/>
</dbReference>
<reference evidence="16 17" key="1">
    <citation type="journal article" date="2011" name="J. Bacteriol.">
        <title>Genome sequence of Methyloversatilis universalis FAM5T, a methylotrophic representative of the order Rhodocyclales.</title>
        <authorList>
            <person name="Kittichotirat W."/>
            <person name="Good N.M."/>
            <person name="Hall R."/>
            <person name="Bringel F."/>
            <person name="Lajus A."/>
            <person name="Medigue C."/>
            <person name="Smalley N.E."/>
            <person name="Beck D."/>
            <person name="Bumgarner R."/>
            <person name="Vuilleumier S."/>
            <person name="Kalyuzhnaya M.G."/>
        </authorList>
    </citation>
    <scope>NUCLEOTIDE SEQUENCE [LARGE SCALE GENOMIC DNA]</scope>
    <source>
        <strain evidence="17">ATCC BAA-1314 / JCM 13912 / FAM5</strain>
    </source>
</reference>
<evidence type="ECO:0000256" key="4">
    <source>
        <dbReference type="ARBA" id="ARBA00023315"/>
    </source>
</evidence>
<dbReference type="NCBIfam" id="TIGR00667">
    <property type="entry name" value="aat"/>
    <property type="match status" value="1"/>
</dbReference>
<evidence type="ECO:0000256" key="14">
    <source>
        <dbReference type="ARBA" id="ARBA00083640"/>
    </source>
</evidence>
<dbReference type="PANTHER" id="PTHR30098">
    <property type="entry name" value="LEUCYL/PHENYLALANYL-TRNA--PROTEIN TRANSFERASE"/>
    <property type="match status" value="1"/>
</dbReference>
<comment type="similarity">
    <text evidence="9 15">Belongs to the L/F-transferase family.</text>
</comment>
<organism evidence="16 17">
    <name type="scientific">Methyloversatilis universalis (strain ATCC BAA-1314 / DSM 25237 / JCM 13912 / CCUG 52030 / FAM5)</name>
    <dbReference type="NCBI Taxonomy" id="1000565"/>
    <lineage>
        <taxon>Bacteria</taxon>
        <taxon>Pseudomonadati</taxon>
        <taxon>Pseudomonadota</taxon>
        <taxon>Betaproteobacteria</taxon>
        <taxon>Nitrosomonadales</taxon>
        <taxon>Sterolibacteriaceae</taxon>
        <taxon>Methyloversatilis</taxon>
    </lineage>
</organism>
<dbReference type="EC" id="2.3.2.6" evidence="10 15"/>
<dbReference type="Pfam" id="PF03588">
    <property type="entry name" value="Leu_Phe_trans"/>
    <property type="match status" value="1"/>
</dbReference>
<dbReference type="GO" id="GO:0008914">
    <property type="term" value="F:leucyl-tRNA--protein transferase activity"/>
    <property type="evidence" value="ECO:0007669"/>
    <property type="project" value="UniProtKB-UniRule"/>
</dbReference>
<comment type="function">
    <text evidence="8 15">Functions in the N-end rule pathway of protein degradation where it conjugates Leu, Phe and, less efficiently, Met from aminoacyl-tRNAs to the N-termini of proteins containing an N-terminal arginine or lysine.</text>
</comment>
<sequence length="234" mass="26497">MIPWLEPGDAFPPVTQALAEPNGLLAAGLELTPQRILDAYRQGIFPWFSEGEPVLWWSPDPRMVLVPSEIRITPSMRKVLRNRTYEVRCDTAFEQVMRLCAEPRDGQRGTWISAPMIAAYCALHAQGWAHSVEIWVGGELVGGLYGMAIGRMFYGESMFSRVRDGSKIALVHLARYLESQGFELIDCQMNTAHLASMGGREIARSEFCRVLSQSVLSAHPRRWRTDEIPHYFKD</sequence>
<name>F5RAG4_METUF</name>
<dbReference type="HAMAP" id="MF_00688">
    <property type="entry name" value="Leu_Phe_trans"/>
    <property type="match status" value="1"/>
</dbReference>
<dbReference type="Gene3D" id="3.30.70.3550">
    <property type="entry name" value="Leucyl/phenylalanyl-tRNA-protein transferase, N-terminal domain"/>
    <property type="match status" value="1"/>
</dbReference>
<evidence type="ECO:0000256" key="2">
    <source>
        <dbReference type="ARBA" id="ARBA00022490"/>
    </source>
</evidence>
<dbReference type="InterPro" id="IPR004616">
    <property type="entry name" value="Leu/Phe-tRNA_Trfase"/>
</dbReference>
<comment type="catalytic activity">
    <reaction evidence="7 15">
        <text>N-terminal L-lysyl-[protein] + L-leucyl-tRNA(Leu) = N-terminal L-leucyl-L-lysyl-[protein] + tRNA(Leu) + H(+)</text>
        <dbReference type="Rhea" id="RHEA:12340"/>
        <dbReference type="Rhea" id="RHEA-COMP:9613"/>
        <dbReference type="Rhea" id="RHEA-COMP:9622"/>
        <dbReference type="Rhea" id="RHEA-COMP:12670"/>
        <dbReference type="Rhea" id="RHEA-COMP:12671"/>
        <dbReference type="ChEBI" id="CHEBI:15378"/>
        <dbReference type="ChEBI" id="CHEBI:65249"/>
        <dbReference type="ChEBI" id="CHEBI:78442"/>
        <dbReference type="ChEBI" id="CHEBI:78494"/>
        <dbReference type="ChEBI" id="CHEBI:133043"/>
        <dbReference type="EC" id="2.3.2.6"/>
    </reaction>
</comment>
<dbReference type="EMBL" id="AFHG01000036">
    <property type="protein sequence ID" value="EGK72560.1"/>
    <property type="molecule type" value="Genomic_DNA"/>
</dbReference>
<evidence type="ECO:0000256" key="9">
    <source>
        <dbReference type="ARBA" id="ARBA00061535"/>
    </source>
</evidence>
<dbReference type="AlphaFoldDB" id="F5RAG4"/>
<comment type="catalytic activity">
    <reaction evidence="6 15">
        <text>N-terminal L-arginyl-[protein] + L-leucyl-tRNA(Leu) = N-terminal L-leucyl-L-arginyl-[protein] + tRNA(Leu) + H(+)</text>
        <dbReference type="Rhea" id="RHEA:50416"/>
        <dbReference type="Rhea" id="RHEA-COMP:9613"/>
        <dbReference type="Rhea" id="RHEA-COMP:9622"/>
        <dbReference type="Rhea" id="RHEA-COMP:12672"/>
        <dbReference type="Rhea" id="RHEA-COMP:12673"/>
        <dbReference type="ChEBI" id="CHEBI:15378"/>
        <dbReference type="ChEBI" id="CHEBI:64719"/>
        <dbReference type="ChEBI" id="CHEBI:78442"/>
        <dbReference type="ChEBI" id="CHEBI:78494"/>
        <dbReference type="ChEBI" id="CHEBI:133044"/>
        <dbReference type="EC" id="2.3.2.6"/>
    </reaction>
</comment>
<evidence type="ECO:0000256" key="15">
    <source>
        <dbReference type="HAMAP-Rule" id="MF_00688"/>
    </source>
</evidence>
<evidence type="ECO:0000256" key="5">
    <source>
        <dbReference type="ARBA" id="ARBA00050607"/>
    </source>
</evidence>
<comment type="subcellular location">
    <subcellularLocation>
        <location evidence="1 15">Cytoplasm</location>
    </subcellularLocation>
</comment>
<dbReference type="eggNOG" id="COG2360">
    <property type="taxonomic scope" value="Bacteria"/>
</dbReference>
<comment type="catalytic activity">
    <reaction evidence="5 15">
        <text>L-phenylalanyl-tRNA(Phe) + an N-terminal L-alpha-aminoacyl-[protein] = an N-terminal L-phenylalanyl-L-alpha-aminoacyl-[protein] + tRNA(Phe)</text>
        <dbReference type="Rhea" id="RHEA:43632"/>
        <dbReference type="Rhea" id="RHEA-COMP:9668"/>
        <dbReference type="Rhea" id="RHEA-COMP:9699"/>
        <dbReference type="Rhea" id="RHEA-COMP:10636"/>
        <dbReference type="Rhea" id="RHEA-COMP:10637"/>
        <dbReference type="ChEBI" id="CHEBI:78442"/>
        <dbReference type="ChEBI" id="CHEBI:78531"/>
        <dbReference type="ChEBI" id="CHEBI:78597"/>
        <dbReference type="ChEBI" id="CHEBI:83561"/>
        <dbReference type="EC" id="2.3.2.6"/>
    </reaction>
</comment>
<dbReference type="InterPro" id="IPR016181">
    <property type="entry name" value="Acyl_CoA_acyltransferase"/>
</dbReference>
<accession>F5RAG4</accession>
<dbReference type="Proteomes" id="UP000005019">
    <property type="component" value="Unassembled WGS sequence"/>
</dbReference>
<keyword evidence="4 15" id="KW-0012">Acyltransferase</keyword>
<protein>
    <recommendedName>
        <fullName evidence="11 15">Leucyl/phenylalanyl-tRNA--protein transferase</fullName>
        <ecNumber evidence="10 15">2.3.2.6</ecNumber>
    </recommendedName>
    <alternativeName>
        <fullName evidence="12 15">L/F-transferase</fullName>
    </alternativeName>
    <alternativeName>
        <fullName evidence="13 15">Leucyltransferase</fullName>
    </alternativeName>
    <alternativeName>
        <fullName evidence="14 15">Phenyalanyltransferase</fullName>
    </alternativeName>
</protein>
<proteinExistence type="inferred from homology"/>
<evidence type="ECO:0000256" key="7">
    <source>
        <dbReference type="ARBA" id="ARBA00051538"/>
    </source>
</evidence>
<evidence type="ECO:0000256" key="8">
    <source>
        <dbReference type="ARBA" id="ARBA00054043"/>
    </source>
</evidence>
<dbReference type="PANTHER" id="PTHR30098:SF2">
    <property type="entry name" value="LEUCYL_PHENYLALANYL-TRNA--PROTEIN TRANSFERASE"/>
    <property type="match status" value="1"/>
</dbReference>
<evidence type="ECO:0000256" key="3">
    <source>
        <dbReference type="ARBA" id="ARBA00022679"/>
    </source>
</evidence>
<gene>
    <name evidence="15" type="primary">aat</name>
    <name evidence="16" type="ORF">METUNv1_01325</name>
</gene>
<dbReference type="STRING" id="1000565.METUNv1_01325"/>
<evidence type="ECO:0000313" key="16">
    <source>
        <dbReference type="EMBL" id="EGK72560.1"/>
    </source>
</evidence>
<keyword evidence="3 15" id="KW-0808">Transferase</keyword>
<dbReference type="SUPFAM" id="SSF55729">
    <property type="entry name" value="Acyl-CoA N-acyltransferases (Nat)"/>
    <property type="match status" value="1"/>
</dbReference>
<comment type="caution">
    <text evidence="16">The sequence shown here is derived from an EMBL/GenBank/DDBJ whole genome shotgun (WGS) entry which is preliminary data.</text>
</comment>
<evidence type="ECO:0000256" key="6">
    <source>
        <dbReference type="ARBA" id="ARBA00050652"/>
    </source>
</evidence>
<dbReference type="GO" id="GO:0005737">
    <property type="term" value="C:cytoplasm"/>
    <property type="evidence" value="ECO:0007669"/>
    <property type="project" value="UniProtKB-SubCell"/>
</dbReference>
<dbReference type="OrthoDB" id="9790282at2"/>
<dbReference type="GO" id="GO:0030163">
    <property type="term" value="P:protein catabolic process"/>
    <property type="evidence" value="ECO:0007669"/>
    <property type="project" value="UniProtKB-UniRule"/>
</dbReference>